<evidence type="ECO:0000256" key="1">
    <source>
        <dbReference type="SAM" id="MobiDB-lite"/>
    </source>
</evidence>
<gene>
    <name evidence="2" type="ORF">LCGC14_1146510</name>
</gene>
<feature type="compositionally biased region" description="Basic and acidic residues" evidence="1">
    <location>
        <begin position="494"/>
        <end position="509"/>
    </location>
</feature>
<comment type="caution">
    <text evidence="2">The sequence shown here is derived from an EMBL/GenBank/DDBJ whole genome shotgun (WGS) entry which is preliminary data.</text>
</comment>
<feature type="compositionally biased region" description="Low complexity" evidence="1">
    <location>
        <begin position="534"/>
        <end position="549"/>
    </location>
</feature>
<name>A0A0F9Q2D4_9ZZZZ</name>
<evidence type="ECO:0008006" key="3">
    <source>
        <dbReference type="Google" id="ProtNLM"/>
    </source>
</evidence>
<accession>A0A0F9Q2D4</accession>
<proteinExistence type="predicted"/>
<dbReference type="AlphaFoldDB" id="A0A0F9Q2D4"/>
<sequence>MPKRSDKPTIKEILKEFEFCKKHYSKLQALYERDERFYNLNFKDELNVPEEFHADRVVLPTARDVVDTGVNHTNINNARVFTNKKGTSEISSKSSEMLRKLGLGIIHGINVESRIAPAHVGAKHYWKHGLAVFKTVWDADRWVDKPQNASPEEMDKWRAGQHLSLPIIIQAINPYHIMPDPYTGGDYYTIEWYKRKLYDVKRIWPSFNTKGREPDAMIETFSFWTDKYRAEFVADESMLKIRGGVVDHKYGFNPYTLIESGLGSVDTDNSPESRYVGLMRYMYDLLVSESTNYTLNDILMKKETMKGGYITGADAESLGEIKQEYGKYWPVGDKDVVFHDWESKIPPEASHRQLATTHDYISGHAAPRSARGLSEVGVRSGADRRLIIAEASAIYQYATPAFQNGWAQILSKCAMLVKNVIPGDFEVWTRTPTDEFDVLVKKNLIREPFNYFVEFAPISEEDEYRRQDSLLKMWNGGNGITTQEWTWAQMSNVDPEKMKREQSKERLRNSPELASMKSQIMIMLYQQAIQQAGLTGQPQGQTSGQTQGQRPLVPGIPDRAPLGSGQDLDNQLQNLANQNLSGIQGSQGRGGGGNR</sequence>
<reference evidence="2" key="1">
    <citation type="journal article" date="2015" name="Nature">
        <title>Complex archaea that bridge the gap between prokaryotes and eukaryotes.</title>
        <authorList>
            <person name="Spang A."/>
            <person name="Saw J.H."/>
            <person name="Jorgensen S.L."/>
            <person name="Zaremba-Niedzwiedzka K."/>
            <person name="Martijn J."/>
            <person name="Lind A.E."/>
            <person name="van Eijk R."/>
            <person name="Schleper C."/>
            <person name="Guy L."/>
            <person name="Ettema T.J."/>
        </authorList>
    </citation>
    <scope>NUCLEOTIDE SEQUENCE</scope>
</reference>
<feature type="region of interest" description="Disordered" evidence="1">
    <location>
        <begin position="534"/>
        <end position="569"/>
    </location>
</feature>
<feature type="region of interest" description="Disordered" evidence="1">
    <location>
        <begin position="491"/>
        <end position="512"/>
    </location>
</feature>
<protein>
    <recommendedName>
        <fullName evidence="3">Portal protein</fullName>
    </recommendedName>
</protein>
<organism evidence="2">
    <name type="scientific">marine sediment metagenome</name>
    <dbReference type="NCBI Taxonomy" id="412755"/>
    <lineage>
        <taxon>unclassified sequences</taxon>
        <taxon>metagenomes</taxon>
        <taxon>ecological metagenomes</taxon>
    </lineage>
</organism>
<evidence type="ECO:0000313" key="2">
    <source>
        <dbReference type="EMBL" id="KKM99567.1"/>
    </source>
</evidence>
<dbReference type="EMBL" id="LAZR01005482">
    <property type="protein sequence ID" value="KKM99567.1"/>
    <property type="molecule type" value="Genomic_DNA"/>
</dbReference>